<dbReference type="Proteomes" id="UP001201980">
    <property type="component" value="Unassembled WGS sequence"/>
</dbReference>
<evidence type="ECO:0000259" key="10">
    <source>
        <dbReference type="PROSITE" id="PS51144"/>
    </source>
</evidence>
<dbReference type="InterPro" id="IPR041891">
    <property type="entry name" value="Alpha_CA_prokaryot-like"/>
</dbReference>
<keyword evidence="12" id="KW-1185">Reference proteome</keyword>
<keyword evidence="9" id="KW-0732">Signal</keyword>
<evidence type="ECO:0000313" key="11">
    <source>
        <dbReference type="EMBL" id="KAJ2906863.1"/>
    </source>
</evidence>
<dbReference type="SUPFAM" id="SSF51069">
    <property type="entry name" value="Carbonic anhydrase"/>
    <property type="match status" value="1"/>
</dbReference>
<dbReference type="PROSITE" id="PS00162">
    <property type="entry name" value="ALPHA_CA_1"/>
    <property type="match status" value="1"/>
</dbReference>
<evidence type="ECO:0000256" key="7">
    <source>
        <dbReference type="ARBA" id="ARBA00023239"/>
    </source>
</evidence>
<dbReference type="InterPro" id="IPR018338">
    <property type="entry name" value="Carbonic_anhydrase_a-class_CS"/>
</dbReference>
<name>A0AAD5WXU4_9PEZI</name>
<evidence type="ECO:0000256" key="4">
    <source>
        <dbReference type="ARBA" id="ARBA00012925"/>
    </source>
</evidence>
<dbReference type="Pfam" id="PF00194">
    <property type="entry name" value="Carb_anhydrase"/>
    <property type="match status" value="1"/>
</dbReference>
<dbReference type="AlphaFoldDB" id="A0AAD5WXU4"/>
<comment type="function">
    <text evidence="2 9">Reversible hydration of carbon dioxide.</text>
</comment>
<dbReference type="EMBL" id="JAKWBI020000008">
    <property type="protein sequence ID" value="KAJ2906863.1"/>
    <property type="molecule type" value="Genomic_DNA"/>
</dbReference>
<evidence type="ECO:0000256" key="9">
    <source>
        <dbReference type="RuleBase" id="RU367011"/>
    </source>
</evidence>
<comment type="cofactor">
    <cofactor evidence="1 9">
        <name>Zn(2+)</name>
        <dbReference type="ChEBI" id="CHEBI:29105"/>
    </cofactor>
</comment>
<dbReference type="InterPro" id="IPR023561">
    <property type="entry name" value="Carbonic_anhydrase_a-class"/>
</dbReference>
<dbReference type="PANTHER" id="PTHR18952">
    <property type="entry name" value="CARBONIC ANHYDRASE"/>
    <property type="match status" value="1"/>
</dbReference>
<reference evidence="11" key="1">
    <citation type="submission" date="2022-07" db="EMBL/GenBank/DDBJ databases">
        <title>Draft genome sequence of Zalerion maritima ATCC 34329, a (micro)plastics degrading marine fungus.</title>
        <authorList>
            <person name="Paco A."/>
            <person name="Goncalves M.F.M."/>
            <person name="Rocha-Santos T.A.P."/>
            <person name="Alves A."/>
        </authorList>
    </citation>
    <scope>NUCLEOTIDE SEQUENCE</scope>
    <source>
        <strain evidence="11">ATCC 34329</strain>
    </source>
</reference>
<feature type="signal peptide" evidence="9">
    <location>
        <begin position="1"/>
        <end position="16"/>
    </location>
</feature>
<evidence type="ECO:0000256" key="3">
    <source>
        <dbReference type="ARBA" id="ARBA00010718"/>
    </source>
</evidence>
<evidence type="ECO:0000256" key="8">
    <source>
        <dbReference type="ARBA" id="ARBA00048348"/>
    </source>
</evidence>
<dbReference type="InterPro" id="IPR001148">
    <property type="entry name" value="CA_dom"/>
</dbReference>
<gene>
    <name evidence="11" type="ORF">MKZ38_010361</name>
</gene>
<dbReference type="SMART" id="SM01057">
    <property type="entry name" value="Carb_anhydrase"/>
    <property type="match status" value="1"/>
</dbReference>
<keyword evidence="7 9" id="KW-0456">Lyase</keyword>
<dbReference type="GO" id="GO:0004089">
    <property type="term" value="F:carbonate dehydratase activity"/>
    <property type="evidence" value="ECO:0007669"/>
    <property type="project" value="UniProtKB-UniRule"/>
</dbReference>
<evidence type="ECO:0000313" key="12">
    <source>
        <dbReference type="Proteomes" id="UP001201980"/>
    </source>
</evidence>
<keyword evidence="5 9" id="KW-0479">Metal-binding</keyword>
<evidence type="ECO:0000256" key="1">
    <source>
        <dbReference type="ARBA" id="ARBA00001947"/>
    </source>
</evidence>
<evidence type="ECO:0000256" key="5">
    <source>
        <dbReference type="ARBA" id="ARBA00022723"/>
    </source>
</evidence>
<dbReference type="Gene3D" id="3.10.200.10">
    <property type="entry name" value="Alpha carbonic anhydrase"/>
    <property type="match status" value="1"/>
</dbReference>
<accession>A0AAD5WXU4</accession>
<comment type="catalytic activity">
    <reaction evidence="8 9">
        <text>hydrogencarbonate + H(+) = CO2 + H2O</text>
        <dbReference type="Rhea" id="RHEA:10748"/>
        <dbReference type="ChEBI" id="CHEBI:15377"/>
        <dbReference type="ChEBI" id="CHEBI:15378"/>
        <dbReference type="ChEBI" id="CHEBI:16526"/>
        <dbReference type="ChEBI" id="CHEBI:17544"/>
        <dbReference type="EC" id="4.2.1.1"/>
    </reaction>
</comment>
<dbReference type="GO" id="GO:0008270">
    <property type="term" value="F:zinc ion binding"/>
    <property type="evidence" value="ECO:0007669"/>
    <property type="project" value="UniProtKB-UniRule"/>
</dbReference>
<organism evidence="11 12">
    <name type="scientific">Zalerion maritima</name>
    <dbReference type="NCBI Taxonomy" id="339359"/>
    <lineage>
        <taxon>Eukaryota</taxon>
        <taxon>Fungi</taxon>
        <taxon>Dikarya</taxon>
        <taxon>Ascomycota</taxon>
        <taxon>Pezizomycotina</taxon>
        <taxon>Sordariomycetes</taxon>
        <taxon>Lulworthiomycetidae</taxon>
        <taxon>Lulworthiales</taxon>
        <taxon>Lulworthiaceae</taxon>
        <taxon>Zalerion</taxon>
    </lineage>
</organism>
<dbReference type="PROSITE" id="PS51144">
    <property type="entry name" value="ALPHA_CA_2"/>
    <property type="match status" value="1"/>
</dbReference>
<feature type="chain" id="PRO_5041779207" description="Carbonic anhydrase" evidence="9">
    <location>
        <begin position="17"/>
        <end position="274"/>
    </location>
</feature>
<keyword evidence="6 9" id="KW-0862">Zinc</keyword>
<dbReference type="InterPro" id="IPR036398">
    <property type="entry name" value="CA_dom_sf"/>
</dbReference>
<comment type="caution">
    <text evidence="11">The sequence shown here is derived from an EMBL/GenBank/DDBJ whole genome shotgun (WGS) entry which is preliminary data.</text>
</comment>
<comment type="similarity">
    <text evidence="3 9">Belongs to the alpha-carbonic anhydrase family.</text>
</comment>
<dbReference type="PANTHER" id="PTHR18952:SF265">
    <property type="entry name" value="CARBONIC ANHYDRASE"/>
    <property type="match status" value="1"/>
</dbReference>
<feature type="domain" description="Alpha-carbonic anhydrase" evidence="10">
    <location>
        <begin position="32"/>
        <end position="274"/>
    </location>
</feature>
<evidence type="ECO:0000256" key="2">
    <source>
        <dbReference type="ARBA" id="ARBA00002904"/>
    </source>
</evidence>
<evidence type="ECO:0000256" key="6">
    <source>
        <dbReference type="ARBA" id="ARBA00022833"/>
    </source>
</evidence>
<sequence>MKYASAILAFPSVALAVCHHGTSLWSRDVTIASFNYEGETGPIGWAALDEANEACATGTRQSPVNLVVGAGIRQLNYTDHDDRISIELPDIEESAEFENLGSTLEVVMEGKGASIEYDGVNATLKQFHFHTPSEHHINGEYYPMEAHFVFDAGESIIVLGIPIEIEHRDSYLMHSVFKHVEEISAPGSTSETGPLSFKRLLHHVERSAIWSYSGSLTTPPCSEVVTWLVVDKPIAVSPHTYKTVKHILGYNARYTQNEPGKDNLLEFANKEIFG</sequence>
<dbReference type="EC" id="4.2.1.1" evidence="4 9"/>
<dbReference type="CDD" id="cd03124">
    <property type="entry name" value="alpha_CA_prokaryotic_like"/>
    <property type="match status" value="1"/>
</dbReference>
<protein>
    <recommendedName>
        <fullName evidence="4 9">Carbonic anhydrase</fullName>
        <ecNumber evidence="4 9">4.2.1.1</ecNumber>
    </recommendedName>
</protein>
<proteinExistence type="inferred from homology"/>